<evidence type="ECO:0000313" key="2">
    <source>
        <dbReference type="EMBL" id="GAH43387.1"/>
    </source>
</evidence>
<dbReference type="AlphaFoldDB" id="X1FEG4"/>
<name>X1FEG4_9ZZZZ</name>
<accession>X1FEG4</accession>
<dbReference type="InterPro" id="IPR011050">
    <property type="entry name" value="Pectin_lyase_fold/virulence"/>
</dbReference>
<gene>
    <name evidence="2" type="ORF">S03H2_21239</name>
</gene>
<comment type="caution">
    <text evidence="2">The sequence shown here is derived from an EMBL/GenBank/DDBJ whole genome shotgun (WGS) entry which is preliminary data.</text>
</comment>
<dbReference type="SMART" id="SM00710">
    <property type="entry name" value="PbH1"/>
    <property type="match status" value="4"/>
</dbReference>
<dbReference type="InterPro" id="IPR039448">
    <property type="entry name" value="Beta_helix"/>
</dbReference>
<sequence length="275" mass="28622">TISEAIEATAGFFLVAHDATYEEVITIDTPGLTLESMNGATVTIIDANGLTPAGVPATMHAAAVMITAEEVTFGGTDTGFTVKDAGVDVDAGGIGDDSTLWADDNSDGIADVTGVYIWPNGGSIAVTDTEWLRISVIGNTIHGSQARGIRADVAAGTYSETVVSVYIAENTVYDNLFHGFSGNALGDSGTTAVTTIIEDNEFRNNGPSGGTWTGYGEDEDASAWIDSGIEIQNGVGTDIVSILDNDIHDNFSAGIYLREINAGMLVIEQNTINDN</sequence>
<dbReference type="EMBL" id="BARU01011284">
    <property type="protein sequence ID" value="GAH43387.1"/>
    <property type="molecule type" value="Genomic_DNA"/>
</dbReference>
<protein>
    <recommendedName>
        <fullName evidence="1">Right handed beta helix domain-containing protein</fullName>
    </recommendedName>
</protein>
<proteinExistence type="predicted"/>
<dbReference type="Gene3D" id="2.160.20.10">
    <property type="entry name" value="Single-stranded right-handed beta-helix, Pectin lyase-like"/>
    <property type="match status" value="1"/>
</dbReference>
<dbReference type="InterPro" id="IPR012334">
    <property type="entry name" value="Pectin_lyas_fold"/>
</dbReference>
<organism evidence="2">
    <name type="scientific">marine sediment metagenome</name>
    <dbReference type="NCBI Taxonomy" id="412755"/>
    <lineage>
        <taxon>unclassified sequences</taxon>
        <taxon>metagenomes</taxon>
        <taxon>ecological metagenomes</taxon>
    </lineage>
</organism>
<dbReference type="InterPro" id="IPR006626">
    <property type="entry name" value="PbH1"/>
</dbReference>
<feature type="non-terminal residue" evidence="2">
    <location>
        <position position="275"/>
    </location>
</feature>
<evidence type="ECO:0000259" key="1">
    <source>
        <dbReference type="Pfam" id="PF13229"/>
    </source>
</evidence>
<feature type="domain" description="Right handed beta helix" evidence="1">
    <location>
        <begin position="124"/>
        <end position="275"/>
    </location>
</feature>
<feature type="non-terminal residue" evidence="2">
    <location>
        <position position="1"/>
    </location>
</feature>
<dbReference type="SUPFAM" id="SSF51126">
    <property type="entry name" value="Pectin lyase-like"/>
    <property type="match status" value="1"/>
</dbReference>
<dbReference type="Pfam" id="PF13229">
    <property type="entry name" value="Beta_helix"/>
    <property type="match status" value="1"/>
</dbReference>
<reference evidence="2" key="1">
    <citation type="journal article" date="2014" name="Front. Microbiol.">
        <title>High frequency of phylogenetically diverse reductive dehalogenase-homologous genes in deep subseafloor sedimentary metagenomes.</title>
        <authorList>
            <person name="Kawai M."/>
            <person name="Futagami T."/>
            <person name="Toyoda A."/>
            <person name="Takaki Y."/>
            <person name="Nishi S."/>
            <person name="Hori S."/>
            <person name="Arai W."/>
            <person name="Tsubouchi T."/>
            <person name="Morono Y."/>
            <person name="Uchiyama I."/>
            <person name="Ito T."/>
            <person name="Fujiyama A."/>
            <person name="Inagaki F."/>
            <person name="Takami H."/>
        </authorList>
    </citation>
    <scope>NUCLEOTIDE SEQUENCE</scope>
    <source>
        <strain evidence="2">Expedition CK06-06</strain>
    </source>
</reference>